<dbReference type="Proteomes" id="UP000297635">
    <property type="component" value="Unassembled WGS sequence"/>
</dbReference>
<evidence type="ECO:0000259" key="4">
    <source>
        <dbReference type="Pfam" id="PF01551"/>
    </source>
</evidence>
<feature type="compositionally biased region" description="Basic and acidic residues" evidence="3">
    <location>
        <begin position="270"/>
        <end position="279"/>
    </location>
</feature>
<comment type="caution">
    <text evidence="5">The sequence shown here is derived from an EMBL/GenBank/DDBJ whole genome shotgun (WGS) entry which is preliminary data.</text>
</comment>
<feature type="coiled-coil region" evidence="2">
    <location>
        <begin position="72"/>
        <end position="102"/>
    </location>
</feature>
<evidence type="ECO:0000256" key="1">
    <source>
        <dbReference type="ARBA" id="ARBA00022729"/>
    </source>
</evidence>
<dbReference type="GO" id="GO:0004222">
    <property type="term" value="F:metalloendopeptidase activity"/>
    <property type="evidence" value="ECO:0007669"/>
    <property type="project" value="TreeGrafter"/>
</dbReference>
<sequence>MPFALRPTLRLFAAIAVTVGIAMGVTADMSAASPKRKRSSRQPARSMETIQKEQDRTQRKISETSTRLNTTGKELKRQLNSLNSLNADIRQQDATVRQLRSRIDSIGAQITTTSDSIAVLEHDLDGLRAAYAKALRGLQPSAGDMNALSFIFSSGSFREAYSRMRYLSRFSEWRKRKVADIDESIGRISERRQHLTGLRHSQDQAFRQAEDARRTLAQKQSESEKLVTSLRRQDSQLRAELAKQKRQARELDRELDRIIAAEQARIAREEAAARKREQAANKAKSKGSKGSSGKNDEPSARDIASARARTQSAASTSASQLSGSFTSNKGRLLFPVGGRYKIVRQFGRQPHPTQRHVTIDNSGIDIEVSRGSTARAVFEGTVSAIFRQDGFHTIVMLRHGKYLTIYAGLASTSVRQGEKVKTGQTLGTIYSDPADSDRTLLHFEVRDERRKLNPSAWVR</sequence>
<organism evidence="5 6">
    <name type="scientific">Duncaniella freteri</name>
    <dbReference type="NCBI Taxonomy" id="2530391"/>
    <lineage>
        <taxon>Bacteria</taxon>
        <taxon>Pseudomonadati</taxon>
        <taxon>Bacteroidota</taxon>
        <taxon>Bacteroidia</taxon>
        <taxon>Bacteroidales</taxon>
        <taxon>Muribaculaceae</taxon>
        <taxon>Duncaniella</taxon>
    </lineage>
</organism>
<dbReference type="SUPFAM" id="SSF51261">
    <property type="entry name" value="Duplicated hybrid motif"/>
    <property type="match status" value="1"/>
</dbReference>
<dbReference type="InterPro" id="IPR050570">
    <property type="entry name" value="Cell_wall_metabolism_enzyme"/>
</dbReference>
<gene>
    <name evidence="5" type="ORF">EZ315_04415</name>
</gene>
<evidence type="ECO:0000256" key="3">
    <source>
        <dbReference type="SAM" id="MobiDB-lite"/>
    </source>
</evidence>
<dbReference type="InterPro" id="IPR016047">
    <property type="entry name" value="M23ase_b-sheet_dom"/>
</dbReference>
<evidence type="ECO:0000256" key="2">
    <source>
        <dbReference type="SAM" id="Coils"/>
    </source>
</evidence>
<feature type="compositionally biased region" description="Low complexity" evidence="3">
    <location>
        <begin position="305"/>
        <end position="320"/>
    </location>
</feature>
<keyword evidence="2" id="KW-0175">Coiled coil</keyword>
<feature type="compositionally biased region" description="Basic and acidic residues" evidence="3">
    <location>
        <begin position="50"/>
        <end position="62"/>
    </location>
</feature>
<protein>
    <recommendedName>
        <fullName evidence="4">M23ase beta-sheet core domain-containing protein</fullName>
    </recommendedName>
</protein>
<keyword evidence="6" id="KW-1185">Reference proteome</keyword>
<feature type="region of interest" description="Disordered" evidence="3">
    <location>
        <begin position="30"/>
        <end position="70"/>
    </location>
</feature>
<dbReference type="PANTHER" id="PTHR21666:SF289">
    <property type="entry name" value="L-ALA--D-GLU ENDOPEPTIDASE"/>
    <property type="match status" value="1"/>
</dbReference>
<dbReference type="Gene3D" id="6.10.250.3150">
    <property type="match status" value="1"/>
</dbReference>
<dbReference type="Gene3D" id="2.70.70.10">
    <property type="entry name" value="Glucose Permease (Domain IIA)"/>
    <property type="match status" value="1"/>
</dbReference>
<evidence type="ECO:0000313" key="6">
    <source>
        <dbReference type="Proteomes" id="UP000297635"/>
    </source>
</evidence>
<proteinExistence type="predicted"/>
<feature type="domain" description="M23ase beta-sheet core" evidence="4">
    <location>
        <begin position="361"/>
        <end position="454"/>
    </location>
</feature>
<dbReference type="Pfam" id="PF01551">
    <property type="entry name" value="Peptidase_M23"/>
    <property type="match status" value="1"/>
</dbReference>
<name>A0A4Z0V6Q0_9BACT</name>
<keyword evidence="1" id="KW-0732">Signal</keyword>
<dbReference type="RefSeq" id="WP_135470952.1">
    <property type="nucleotide sequence ID" value="NZ_CASJDB010000015.1"/>
</dbReference>
<dbReference type="AlphaFoldDB" id="A0A4Z0V6Q0"/>
<dbReference type="EMBL" id="SJSA01000001">
    <property type="protein sequence ID" value="TGG39977.1"/>
    <property type="molecule type" value="Genomic_DNA"/>
</dbReference>
<feature type="region of interest" description="Disordered" evidence="3">
    <location>
        <begin position="270"/>
        <end position="323"/>
    </location>
</feature>
<accession>A0A4Z0V6Q0</accession>
<dbReference type="CDD" id="cd12797">
    <property type="entry name" value="M23_peptidase"/>
    <property type="match status" value="1"/>
</dbReference>
<evidence type="ECO:0000313" key="5">
    <source>
        <dbReference type="EMBL" id="TGG39977.1"/>
    </source>
</evidence>
<dbReference type="GeneID" id="82149026"/>
<dbReference type="InterPro" id="IPR011055">
    <property type="entry name" value="Dup_hybrid_motif"/>
</dbReference>
<dbReference type="PANTHER" id="PTHR21666">
    <property type="entry name" value="PEPTIDASE-RELATED"/>
    <property type="match status" value="1"/>
</dbReference>
<reference evidence="5 6" key="1">
    <citation type="submission" date="2019-02" db="EMBL/GenBank/DDBJ databases">
        <title>Isolation and identification of novel species under the genus Muribaculum.</title>
        <authorList>
            <person name="Miyake S."/>
            <person name="Ding Y."/>
            <person name="Low A."/>
            <person name="Soh M."/>
            <person name="Seedorf H."/>
        </authorList>
    </citation>
    <scope>NUCLEOTIDE SEQUENCE [LARGE SCALE GENOMIC DNA]</scope>
    <source>
        <strain evidence="5 6">TLL-A3</strain>
    </source>
</reference>